<dbReference type="PROSITE" id="PS50887">
    <property type="entry name" value="GGDEF"/>
    <property type="match status" value="1"/>
</dbReference>
<accession>B9T9D7</accession>
<dbReference type="InterPro" id="IPR050469">
    <property type="entry name" value="Diguanylate_Cyclase"/>
</dbReference>
<dbReference type="Proteomes" id="UP000008311">
    <property type="component" value="Unassembled WGS sequence"/>
</dbReference>
<dbReference type="Pfam" id="PF00990">
    <property type="entry name" value="GGDEF"/>
    <property type="match status" value="1"/>
</dbReference>
<organism evidence="2 3">
    <name type="scientific">Ricinus communis</name>
    <name type="common">Castor bean</name>
    <dbReference type="NCBI Taxonomy" id="3988"/>
    <lineage>
        <taxon>Eukaryota</taxon>
        <taxon>Viridiplantae</taxon>
        <taxon>Streptophyta</taxon>
        <taxon>Embryophyta</taxon>
        <taxon>Tracheophyta</taxon>
        <taxon>Spermatophyta</taxon>
        <taxon>Magnoliopsida</taxon>
        <taxon>eudicotyledons</taxon>
        <taxon>Gunneridae</taxon>
        <taxon>Pentapetalae</taxon>
        <taxon>rosids</taxon>
        <taxon>fabids</taxon>
        <taxon>Malpighiales</taxon>
        <taxon>Euphorbiaceae</taxon>
        <taxon>Acalyphoideae</taxon>
        <taxon>Acalypheae</taxon>
        <taxon>Ricinus</taxon>
    </lineage>
</organism>
<evidence type="ECO:0000313" key="2">
    <source>
        <dbReference type="EMBL" id="EEF27526.1"/>
    </source>
</evidence>
<dbReference type="SUPFAM" id="SSF55073">
    <property type="entry name" value="Nucleotide cyclase"/>
    <property type="match status" value="1"/>
</dbReference>
<protein>
    <recommendedName>
        <fullName evidence="1">GGDEF domain-containing protein</fullName>
    </recommendedName>
</protein>
<keyword evidence="3" id="KW-1185">Reference proteome</keyword>
<evidence type="ECO:0000313" key="3">
    <source>
        <dbReference type="Proteomes" id="UP000008311"/>
    </source>
</evidence>
<dbReference type="EMBL" id="EQ975349">
    <property type="protein sequence ID" value="EEF27526.1"/>
    <property type="molecule type" value="Genomic_DNA"/>
</dbReference>
<proteinExistence type="predicted"/>
<dbReference type="Gene3D" id="3.30.70.270">
    <property type="match status" value="1"/>
</dbReference>
<dbReference type="InterPro" id="IPR043128">
    <property type="entry name" value="Rev_trsase/Diguanyl_cyclase"/>
</dbReference>
<dbReference type="PANTHER" id="PTHR45138:SF9">
    <property type="entry name" value="DIGUANYLATE CYCLASE DGCM-RELATED"/>
    <property type="match status" value="1"/>
</dbReference>
<sequence length="78" mass="8676">MPNTDREQALVALERLTEQGLGLRPNGTSVTASIGLAEITTDDSLNWKELVEIADKRMYRAKTSGRNRIVTHDLPLNL</sequence>
<dbReference type="InParanoid" id="B9T9D7"/>
<name>B9T9D7_RICCO</name>
<dbReference type="NCBIfam" id="TIGR00254">
    <property type="entry name" value="GGDEF"/>
    <property type="match status" value="1"/>
</dbReference>
<evidence type="ECO:0000259" key="1">
    <source>
        <dbReference type="PROSITE" id="PS50887"/>
    </source>
</evidence>
<dbReference type="InterPro" id="IPR000160">
    <property type="entry name" value="GGDEF_dom"/>
</dbReference>
<reference evidence="3" key="1">
    <citation type="journal article" date="2010" name="Nat. Biotechnol.">
        <title>Draft genome sequence of the oilseed species Ricinus communis.</title>
        <authorList>
            <person name="Chan A.P."/>
            <person name="Crabtree J."/>
            <person name="Zhao Q."/>
            <person name="Lorenzi H."/>
            <person name="Orvis J."/>
            <person name="Puiu D."/>
            <person name="Melake-Berhan A."/>
            <person name="Jones K.M."/>
            <person name="Redman J."/>
            <person name="Chen G."/>
            <person name="Cahoon E.B."/>
            <person name="Gedil M."/>
            <person name="Stanke M."/>
            <person name="Haas B.J."/>
            <person name="Wortman J.R."/>
            <person name="Fraser-Liggett C.M."/>
            <person name="Ravel J."/>
            <person name="Rabinowicz P.D."/>
        </authorList>
    </citation>
    <scope>NUCLEOTIDE SEQUENCE [LARGE SCALE GENOMIC DNA]</scope>
    <source>
        <strain evidence="3">cv. Hale</strain>
    </source>
</reference>
<gene>
    <name evidence="2" type="ORF">RCOM_0386000</name>
</gene>
<dbReference type="AlphaFoldDB" id="B9T9D7"/>
<dbReference type="PANTHER" id="PTHR45138">
    <property type="entry name" value="REGULATORY COMPONENTS OF SENSORY TRANSDUCTION SYSTEM"/>
    <property type="match status" value="1"/>
</dbReference>
<dbReference type="InterPro" id="IPR029787">
    <property type="entry name" value="Nucleotide_cyclase"/>
</dbReference>
<feature type="domain" description="GGDEF" evidence="1">
    <location>
        <begin position="1"/>
        <end position="74"/>
    </location>
</feature>